<dbReference type="SUPFAM" id="SSF51905">
    <property type="entry name" value="FAD/NAD(P)-binding domain"/>
    <property type="match status" value="1"/>
</dbReference>
<reference evidence="6 7" key="1">
    <citation type="submission" date="2015-07" db="EMBL/GenBank/DDBJ databases">
        <authorList>
            <person name="Kim K.M."/>
        </authorList>
    </citation>
    <scope>NUCLEOTIDE SEQUENCE [LARGE SCALE GENOMIC DNA]</scope>
    <source>
        <strain evidence="6 7">KCTC 12363</strain>
    </source>
</reference>
<organism evidence="6 7">
    <name type="scientific">Cyclobacterium amurskyense</name>
    <dbReference type="NCBI Taxonomy" id="320787"/>
    <lineage>
        <taxon>Bacteria</taxon>
        <taxon>Pseudomonadati</taxon>
        <taxon>Bacteroidota</taxon>
        <taxon>Cytophagia</taxon>
        <taxon>Cytophagales</taxon>
        <taxon>Cyclobacteriaceae</taxon>
        <taxon>Cyclobacterium</taxon>
    </lineage>
</organism>
<name>A0A0H4P6V2_9BACT</name>
<evidence type="ECO:0000256" key="2">
    <source>
        <dbReference type="ARBA" id="ARBA00009410"/>
    </source>
</evidence>
<evidence type="ECO:0000313" key="7">
    <source>
        <dbReference type="Proteomes" id="UP000036520"/>
    </source>
</evidence>
<evidence type="ECO:0000256" key="4">
    <source>
        <dbReference type="ARBA" id="ARBA00023002"/>
    </source>
</evidence>
<dbReference type="Pfam" id="PF01266">
    <property type="entry name" value="DAO"/>
    <property type="match status" value="1"/>
</dbReference>
<dbReference type="GO" id="GO:0005737">
    <property type="term" value="C:cytoplasm"/>
    <property type="evidence" value="ECO:0007669"/>
    <property type="project" value="TreeGrafter"/>
</dbReference>
<dbReference type="Proteomes" id="UP000036520">
    <property type="component" value="Chromosome"/>
</dbReference>
<dbReference type="Gene3D" id="3.30.9.10">
    <property type="entry name" value="D-Amino Acid Oxidase, subunit A, domain 2"/>
    <property type="match status" value="1"/>
</dbReference>
<dbReference type="AlphaFoldDB" id="A0A0H4P6V2"/>
<dbReference type="Gene3D" id="3.50.50.60">
    <property type="entry name" value="FAD/NAD(P)-binding domain"/>
    <property type="match status" value="1"/>
</dbReference>
<keyword evidence="4" id="KW-0560">Oxidoreductase</keyword>
<dbReference type="GO" id="GO:0016491">
    <property type="term" value="F:oxidoreductase activity"/>
    <property type="evidence" value="ECO:0007669"/>
    <property type="project" value="UniProtKB-KW"/>
</dbReference>
<proteinExistence type="inferred from homology"/>
<gene>
    <name evidence="6" type="ORF">CA2015_0423</name>
</gene>
<evidence type="ECO:0000313" key="6">
    <source>
        <dbReference type="EMBL" id="AKP49894.1"/>
    </source>
</evidence>
<protein>
    <recommendedName>
        <fullName evidence="5">FAD dependent oxidoreductase domain-containing protein</fullName>
    </recommendedName>
</protein>
<comment type="similarity">
    <text evidence="2">Belongs to the DadA oxidoreductase family.</text>
</comment>
<dbReference type="STRING" id="320787.CA2015_0423"/>
<dbReference type="EMBL" id="CP012040">
    <property type="protein sequence ID" value="AKP49894.1"/>
    <property type="molecule type" value="Genomic_DNA"/>
</dbReference>
<comment type="cofactor">
    <cofactor evidence="1">
        <name>FAD</name>
        <dbReference type="ChEBI" id="CHEBI:57692"/>
    </cofactor>
</comment>
<sequence length="366" mass="41470">MNSCIKITKNDLILGMEVDFLLIGQGLAGTVLSHRLIQDGHSVHLIDDGDPNSSSKIAAGLYNPVTGRNLVKTWLADILFEEIERFYHEMERLLDKDLVHSLGIYRPFVSYEEQNEWVAKSADPQFNAFIKQVFTQSRNKGVKDPFGGVLLKSTGYINTLELVNGYSEWLRERNLLTKAVLSEKDLVQTKDGNWQFKEILAKKIVFTNGIQARNNTFFNWIPFIPVKGEILTVKQDYYSSEIINRGVFRIDMGEGIGKVGSTYNNSEVNLCPTDAGKKEILDKLEQLIEKEVIAIKDHQVGIRPGIRDRKPVLGKHPSKDNVYLFGGFGAKGVSLVPYLSKQMVKLMVCGEEPHKEVNINRFFKYI</sequence>
<dbReference type="InterPro" id="IPR036188">
    <property type="entry name" value="FAD/NAD-bd_sf"/>
</dbReference>
<keyword evidence="7" id="KW-1185">Reference proteome</keyword>
<dbReference type="PANTHER" id="PTHR13847">
    <property type="entry name" value="SARCOSINE DEHYDROGENASE-RELATED"/>
    <property type="match status" value="1"/>
</dbReference>
<keyword evidence="3" id="KW-0285">Flavoprotein</keyword>
<feature type="domain" description="FAD dependent oxidoreductase" evidence="5">
    <location>
        <begin position="19"/>
        <end position="345"/>
    </location>
</feature>
<dbReference type="InterPro" id="IPR006076">
    <property type="entry name" value="FAD-dep_OxRdtase"/>
</dbReference>
<evidence type="ECO:0000259" key="5">
    <source>
        <dbReference type="Pfam" id="PF01266"/>
    </source>
</evidence>
<evidence type="ECO:0000256" key="3">
    <source>
        <dbReference type="ARBA" id="ARBA00022630"/>
    </source>
</evidence>
<accession>A0A0H4P6V2</accession>
<dbReference type="PANTHER" id="PTHR13847:SF286">
    <property type="entry name" value="D-AMINO ACID DEHYDROGENASE"/>
    <property type="match status" value="1"/>
</dbReference>
<dbReference type="KEGG" id="camu:CA2015_0423"/>
<evidence type="ECO:0000256" key="1">
    <source>
        <dbReference type="ARBA" id="ARBA00001974"/>
    </source>
</evidence>